<dbReference type="Gene3D" id="2.70.50.60">
    <property type="entry name" value="abc- transporter (atp binding component) like domain"/>
    <property type="match status" value="1"/>
</dbReference>
<evidence type="ECO:0000313" key="8">
    <source>
        <dbReference type="Proteomes" id="UP000618579"/>
    </source>
</evidence>
<dbReference type="Pfam" id="PF14524">
    <property type="entry name" value="Wzt_C"/>
    <property type="match status" value="1"/>
</dbReference>
<dbReference type="SMART" id="SM00382">
    <property type="entry name" value="AAA"/>
    <property type="match status" value="1"/>
</dbReference>
<dbReference type="PROSITE" id="PS50893">
    <property type="entry name" value="ABC_TRANSPORTER_2"/>
    <property type="match status" value="1"/>
</dbReference>
<evidence type="ECO:0000256" key="5">
    <source>
        <dbReference type="ARBA" id="ARBA00022967"/>
    </source>
</evidence>
<dbReference type="InterPro" id="IPR029439">
    <property type="entry name" value="Wzt_C"/>
</dbReference>
<dbReference type="Pfam" id="PF00005">
    <property type="entry name" value="ABC_tran"/>
    <property type="match status" value="1"/>
</dbReference>
<keyword evidence="4 7" id="KW-0067">ATP-binding</keyword>
<comment type="similarity">
    <text evidence="1">Belongs to the ABC transporter superfamily.</text>
</comment>
<evidence type="ECO:0000259" key="6">
    <source>
        <dbReference type="PROSITE" id="PS50893"/>
    </source>
</evidence>
<evidence type="ECO:0000256" key="1">
    <source>
        <dbReference type="ARBA" id="ARBA00005417"/>
    </source>
</evidence>
<dbReference type="PANTHER" id="PTHR46743">
    <property type="entry name" value="TEICHOIC ACIDS EXPORT ATP-BINDING PROTEIN TAGH"/>
    <property type="match status" value="1"/>
</dbReference>
<dbReference type="GO" id="GO:0005524">
    <property type="term" value="F:ATP binding"/>
    <property type="evidence" value="ECO:0007669"/>
    <property type="project" value="UniProtKB-KW"/>
</dbReference>
<organism evidence="7 8">
    <name type="scientific">Paenibacillus planticolens</name>
    <dbReference type="NCBI Taxonomy" id="2654976"/>
    <lineage>
        <taxon>Bacteria</taxon>
        <taxon>Bacillati</taxon>
        <taxon>Bacillota</taxon>
        <taxon>Bacilli</taxon>
        <taxon>Bacillales</taxon>
        <taxon>Paenibacillaceae</taxon>
        <taxon>Paenibacillus</taxon>
    </lineage>
</organism>
<dbReference type="CDD" id="cd10147">
    <property type="entry name" value="Wzt_C-like"/>
    <property type="match status" value="1"/>
</dbReference>
<dbReference type="CDD" id="cd03220">
    <property type="entry name" value="ABC_KpsT_Wzt"/>
    <property type="match status" value="1"/>
</dbReference>
<dbReference type="Gene3D" id="3.40.50.300">
    <property type="entry name" value="P-loop containing nucleotide triphosphate hydrolases"/>
    <property type="match status" value="1"/>
</dbReference>
<reference evidence="7 8" key="1">
    <citation type="submission" date="2019-10" db="EMBL/GenBank/DDBJ databases">
        <title>Description of Paenibacillus pedi sp. nov.</title>
        <authorList>
            <person name="Carlier A."/>
            <person name="Qi S."/>
        </authorList>
    </citation>
    <scope>NUCLEOTIDE SEQUENCE [LARGE SCALE GENOMIC DNA]</scope>
    <source>
        <strain evidence="7 8">LMG 31457</strain>
    </source>
</reference>
<evidence type="ECO:0000256" key="4">
    <source>
        <dbReference type="ARBA" id="ARBA00022840"/>
    </source>
</evidence>
<dbReference type="PANTHER" id="PTHR46743:SF2">
    <property type="entry name" value="TEICHOIC ACIDS EXPORT ATP-BINDING PROTEIN TAGH"/>
    <property type="match status" value="1"/>
</dbReference>
<dbReference type="InterPro" id="IPR050683">
    <property type="entry name" value="Bact_Polysacc_Export_ATP-bd"/>
</dbReference>
<dbReference type="RefSeq" id="WP_171683135.1">
    <property type="nucleotide sequence ID" value="NZ_WHNZ01000017.1"/>
</dbReference>
<evidence type="ECO:0000256" key="2">
    <source>
        <dbReference type="ARBA" id="ARBA00022448"/>
    </source>
</evidence>
<dbReference type="InterPro" id="IPR003593">
    <property type="entry name" value="AAA+_ATPase"/>
</dbReference>
<keyword evidence="8" id="KW-1185">Reference proteome</keyword>
<dbReference type="InterPro" id="IPR003439">
    <property type="entry name" value="ABC_transporter-like_ATP-bd"/>
</dbReference>
<feature type="domain" description="ABC transporter" evidence="6">
    <location>
        <begin position="4"/>
        <end position="248"/>
    </location>
</feature>
<keyword evidence="3" id="KW-0547">Nucleotide-binding</keyword>
<keyword evidence="5" id="KW-1278">Translocase</keyword>
<keyword evidence="2" id="KW-0813">Transport</keyword>
<gene>
    <name evidence="7" type="ORF">GC097_09650</name>
</gene>
<dbReference type="EMBL" id="WHNZ01000017">
    <property type="protein sequence ID" value="NOV00277.1"/>
    <property type="molecule type" value="Genomic_DNA"/>
</dbReference>
<comment type="caution">
    <text evidence="7">The sequence shown here is derived from an EMBL/GenBank/DDBJ whole genome shotgun (WGS) entry which is preliminary data.</text>
</comment>
<dbReference type="InterPro" id="IPR027417">
    <property type="entry name" value="P-loop_NTPase"/>
</dbReference>
<accession>A0ABX1ZN20</accession>
<name>A0ABX1ZN20_9BACL</name>
<dbReference type="SUPFAM" id="SSF52540">
    <property type="entry name" value="P-loop containing nucleoside triphosphate hydrolases"/>
    <property type="match status" value="1"/>
</dbReference>
<dbReference type="Proteomes" id="UP000618579">
    <property type="component" value="Unassembled WGS sequence"/>
</dbReference>
<dbReference type="InterPro" id="IPR015860">
    <property type="entry name" value="ABC_transpr_TagH-like"/>
</dbReference>
<evidence type="ECO:0000256" key="3">
    <source>
        <dbReference type="ARBA" id="ARBA00022741"/>
    </source>
</evidence>
<sequence>MISIQIKELYKTYKLYGKATDRLKESLFLFKNNNIHHKEFFALDNLSLEIEKGETIGILGRNGSGKSTLLKIITGVLTPTRGDVTVNGRISALLELGAGFNMEYTGIENIYLNGTVLGISKEEMKKKIPEILEFADIGDFVYQPVKTYSSGMFARLAFSVAINVDPDILIIDEMLSVGDAYFTAKCMEKIREWVHSKEKTVIFVSHSLESIRSFCTKAVLLDKGKIIKIGEVREVTETYERMVNQDIVNAKMKSISEHLETKDEISVKNSNSMEIKLTEDPEFTERVKSFRSGTGEALFIRAEVLVNHMPTNSIRFGDKVTLRVVAQYNVTIETEGTIGYMLRNQFGQDIFGMNIYNLSKLLPPINRGEILEAEFSFTNILSPGSYSISLGLKPKPIDPLYLDSVHVAVVFEVLPLEDKNYVPGLVYVPNEFSFLIK</sequence>
<dbReference type="InterPro" id="IPR017871">
    <property type="entry name" value="ABC_transporter-like_CS"/>
</dbReference>
<protein>
    <submittedName>
        <fullName evidence="7">ATP-binding cassette domain-containing protein</fullName>
    </submittedName>
</protein>
<proteinExistence type="inferred from homology"/>
<dbReference type="PROSITE" id="PS00211">
    <property type="entry name" value="ABC_TRANSPORTER_1"/>
    <property type="match status" value="1"/>
</dbReference>
<evidence type="ECO:0000313" key="7">
    <source>
        <dbReference type="EMBL" id="NOV00277.1"/>
    </source>
</evidence>